<evidence type="ECO:0000313" key="2">
    <source>
        <dbReference type="EMBL" id="POH36228.1"/>
    </source>
</evidence>
<proteinExistence type="predicted"/>
<accession>A0A2P4R4K8</accession>
<sequence length="226" mass="25537">MSIRYDANKIPDNFNLENDLKLMIALLYQLQMKLVDPQNVEASINILLQKQSDSEIIRENSNVQSSELKTVLAPQKGLPKYEYTGKVTKSDIEKKNTTRKALGDSGEKLVINFEKNKLLENNKIELATKVKHSSISDGDGLGYDITSYETDGKKIYIEVKSTTGDINTPFYISRNELSASQKFGESYKLYRVFNLGGKNTPQVYIINGDLNKNLRLNAVDYEALPK</sequence>
<gene>
    <name evidence="2" type="ORF">C2R26_09445</name>
</gene>
<comment type="caution">
    <text evidence="2">The sequence shown here is derived from an EMBL/GenBank/DDBJ whole genome shotgun (WGS) entry which is preliminary data.</text>
</comment>
<protein>
    <submittedName>
        <fullName evidence="2">DUF3883 domain-containing protein</fullName>
    </submittedName>
</protein>
<feature type="domain" description="Protein NO VEIN C-terminal" evidence="1">
    <location>
        <begin position="106"/>
        <end position="206"/>
    </location>
</feature>
<dbReference type="EMBL" id="PPWZ01000072">
    <property type="protein sequence ID" value="POH36228.1"/>
    <property type="molecule type" value="Genomic_DNA"/>
</dbReference>
<evidence type="ECO:0000259" key="1">
    <source>
        <dbReference type="Pfam" id="PF13020"/>
    </source>
</evidence>
<dbReference type="Pfam" id="PF13020">
    <property type="entry name" value="NOV_C"/>
    <property type="match status" value="1"/>
</dbReference>
<dbReference type="InterPro" id="IPR024975">
    <property type="entry name" value="NOV_C"/>
</dbReference>
<name>A0A2P4R4K8_9LACO</name>
<dbReference type="AlphaFoldDB" id="A0A2P4R4K8"/>
<reference evidence="2" key="1">
    <citation type="submission" date="2018-01" db="EMBL/GenBank/DDBJ databases">
        <title>Genome sequnecing of Lactobacillus formosensis KACC 18721.</title>
        <authorList>
            <person name="Kim S.-J."/>
            <person name="Heo J."/>
        </authorList>
    </citation>
    <scope>NUCLEOTIDE SEQUENCE</scope>
    <source>
        <strain evidence="2">KACC 18721</strain>
    </source>
</reference>
<organism evidence="2">
    <name type="scientific">Companilactobacillus formosensis</name>
    <dbReference type="NCBI Taxonomy" id="1617889"/>
    <lineage>
        <taxon>Bacteria</taxon>
        <taxon>Bacillati</taxon>
        <taxon>Bacillota</taxon>
        <taxon>Bacilli</taxon>
        <taxon>Lactobacillales</taxon>
        <taxon>Lactobacillaceae</taxon>
        <taxon>Companilactobacillus</taxon>
    </lineage>
</organism>